<proteinExistence type="predicted"/>
<protein>
    <submittedName>
        <fullName evidence="1">Uncharacterized protein</fullName>
    </submittedName>
</protein>
<evidence type="ECO:0000313" key="1">
    <source>
        <dbReference type="EMBL" id="MPC96763.1"/>
    </source>
</evidence>
<gene>
    <name evidence="1" type="ORF">E2C01_092039</name>
</gene>
<dbReference type="Proteomes" id="UP000324222">
    <property type="component" value="Unassembled WGS sequence"/>
</dbReference>
<sequence length="72" mass="8094">MERERGGRHGVGLRKECSVQRSQYPHTSAAMCLLPLPQVSPLTHLSVGPPHLPYSQAAFAKWSRGRENKWTI</sequence>
<dbReference type="AlphaFoldDB" id="A0A5B7JQP2"/>
<evidence type="ECO:0000313" key="2">
    <source>
        <dbReference type="Proteomes" id="UP000324222"/>
    </source>
</evidence>
<keyword evidence="2" id="KW-1185">Reference proteome</keyword>
<dbReference type="EMBL" id="VSRR010107237">
    <property type="protein sequence ID" value="MPC96763.1"/>
    <property type="molecule type" value="Genomic_DNA"/>
</dbReference>
<name>A0A5B7JQP2_PORTR</name>
<comment type="caution">
    <text evidence="1">The sequence shown here is derived from an EMBL/GenBank/DDBJ whole genome shotgun (WGS) entry which is preliminary data.</text>
</comment>
<organism evidence="1 2">
    <name type="scientific">Portunus trituberculatus</name>
    <name type="common">Swimming crab</name>
    <name type="synonym">Neptunus trituberculatus</name>
    <dbReference type="NCBI Taxonomy" id="210409"/>
    <lineage>
        <taxon>Eukaryota</taxon>
        <taxon>Metazoa</taxon>
        <taxon>Ecdysozoa</taxon>
        <taxon>Arthropoda</taxon>
        <taxon>Crustacea</taxon>
        <taxon>Multicrustacea</taxon>
        <taxon>Malacostraca</taxon>
        <taxon>Eumalacostraca</taxon>
        <taxon>Eucarida</taxon>
        <taxon>Decapoda</taxon>
        <taxon>Pleocyemata</taxon>
        <taxon>Brachyura</taxon>
        <taxon>Eubrachyura</taxon>
        <taxon>Portunoidea</taxon>
        <taxon>Portunidae</taxon>
        <taxon>Portuninae</taxon>
        <taxon>Portunus</taxon>
    </lineage>
</organism>
<reference evidence="1 2" key="1">
    <citation type="submission" date="2019-05" db="EMBL/GenBank/DDBJ databases">
        <title>Another draft genome of Portunus trituberculatus and its Hox gene families provides insights of decapod evolution.</title>
        <authorList>
            <person name="Jeong J.-H."/>
            <person name="Song I."/>
            <person name="Kim S."/>
            <person name="Choi T."/>
            <person name="Kim D."/>
            <person name="Ryu S."/>
            <person name="Kim W."/>
        </authorList>
    </citation>
    <scope>NUCLEOTIDE SEQUENCE [LARGE SCALE GENOMIC DNA]</scope>
    <source>
        <tissue evidence="1">Muscle</tissue>
    </source>
</reference>
<accession>A0A5B7JQP2</accession>